<feature type="region of interest" description="Disordered" evidence="1">
    <location>
        <begin position="80"/>
        <end position="111"/>
    </location>
</feature>
<protein>
    <recommendedName>
        <fullName evidence="4">Type II secretion system protein GspE N-terminal domain-containing protein</fullName>
    </recommendedName>
</protein>
<evidence type="ECO:0000256" key="1">
    <source>
        <dbReference type="SAM" id="MobiDB-lite"/>
    </source>
</evidence>
<evidence type="ECO:0000313" key="2">
    <source>
        <dbReference type="EMBL" id="ABW27361.1"/>
    </source>
</evidence>
<dbReference type="Proteomes" id="UP000000268">
    <property type="component" value="Chromosome"/>
</dbReference>
<dbReference type="AlphaFoldDB" id="B0C314"/>
<evidence type="ECO:0000313" key="3">
    <source>
        <dbReference type="Proteomes" id="UP000000268"/>
    </source>
</evidence>
<keyword evidence="3" id="KW-1185">Reference proteome</keyword>
<dbReference type="EMBL" id="CP000828">
    <property type="protein sequence ID" value="ABW27361.1"/>
    <property type="molecule type" value="Genomic_DNA"/>
</dbReference>
<dbReference type="HOGENOM" id="CLU_2092752_0_0_3"/>
<dbReference type="STRING" id="329726.AM1_2351"/>
<reference evidence="2 3" key="1">
    <citation type="journal article" date="2008" name="Proc. Natl. Acad. Sci. U.S.A.">
        <title>Niche adaptation and genome expansion in the chlorophyll d-producing cyanobacterium Acaryochloris marina.</title>
        <authorList>
            <person name="Swingley W.D."/>
            <person name="Chen M."/>
            <person name="Cheung P.C."/>
            <person name="Conrad A.L."/>
            <person name="Dejesa L.C."/>
            <person name="Hao J."/>
            <person name="Honchak B.M."/>
            <person name="Karbach L.E."/>
            <person name="Kurdoglu A."/>
            <person name="Lahiri S."/>
            <person name="Mastrian S.D."/>
            <person name="Miyashita H."/>
            <person name="Page L."/>
            <person name="Ramakrishna P."/>
            <person name="Satoh S."/>
            <person name="Sattley W.M."/>
            <person name="Shimada Y."/>
            <person name="Taylor H.L."/>
            <person name="Tomo T."/>
            <person name="Tsuchiya T."/>
            <person name="Wang Z.T."/>
            <person name="Raymond J."/>
            <person name="Mimuro M."/>
            <person name="Blankenship R.E."/>
            <person name="Touchman J.W."/>
        </authorList>
    </citation>
    <scope>NUCLEOTIDE SEQUENCE [LARGE SCALE GENOMIC DNA]</scope>
    <source>
        <strain evidence="3">MBIC 11017</strain>
    </source>
</reference>
<sequence length="111" mass="11919">MTQGVDSRSSQPYQPIGAYLVEAGLLTDAQVGVALADQNVTAMPFGEIVVARGWVKEQTIEFIMHRVVLPERSIQAASSGMQDCLTHRQRPAPGKVDPNSTTPQAGVSWLG</sequence>
<dbReference type="eggNOG" id="COG1922">
    <property type="taxonomic scope" value="Bacteria"/>
</dbReference>
<gene>
    <name evidence="2" type="ordered locus">AM1_2351</name>
</gene>
<organism evidence="2 3">
    <name type="scientific">Acaryochloris marina (strain MBIC 11017)</name>
    <dbReference type="NCBI Taxonomy" id="329726"/>
    <lineage>
        <taxon>Bacteria</taxon>
        <taxon>Bacillati</taxon>
        <taxon>Cyanobacteriota</taxon>
        <taxon>Cyanophyceae</taxon>
        <taxon>Acaryochloridales</taxon>
        <taxon>Acaryochloridaceae</taxon>
        <taxon>Acaryochloris</taxon>
    </lineage>
</organism>
<dbReference type="SUPFAM" id="SSF160246">
    <property type="entry name" value="EspE N-terminal domain-like"/>
    <property type="match status" value="1"/>
</dbReference>
<evidence type="ECO:0008006" key="4">
    <source>
        <dbReference type="Google" id="ProtNLM"/>
    </source>
</evidence>
<dbReference type="InterPro" id="IPR037257">
    <property type="entry name" value="T2SS_E_N_sf"/>
</dbReference>
<proteinExistence type="predicted"/>
<name>B0C314_ACAM1</name>
<dbReference type="KEGG" id="amr:AM1_2351"/>
<accession>B0C314</accession>
<dbReference type="RefSeq" id="WP_012162833.1">
    <property type="nucleotide sequence ID" value="NC_009925.1"/>
</dbReference>
<dbReference type="OrthoDB" id="464023at2"/>